<dbReference type="AlphaFoldDB" id="A0A7J8G9Q9"/>
<keyword evidence="2" id="KW-1185">Reference proteome</keyword>
<dbReference type="EMBL" id="JACASE010000006">
    <property type="protein sequence ID" value="KAF6456854.1"/>
    <property type="molecule type" value="Genomic_DNA"/>
</dbReference>
<proteinExistence type="predicted"/>
<protein>
    <submittedName>
        <fullName evidence="1">Uncharacterized protein</fullName>
    </submittedName>
</protein>
<evidence type="ECO:0000313" key="1">
    <source>
        <dbReference type="EMBL" id="KAF6456854.1"/>
    </source>
</evidence>
<accession>A0A7J8G9Q9</accession>
<gene>
    <name evidence="1" type="ORF">HJG63_011502</name>
</gene>
<comment type="caution">
    <text evidence="1">The sequence shown here is derived from an EMBL/GenBank/DDBJ whole genome shotgun (WGS) entry which is preliminary data.</text>
</comment>
<sequence length="139" mass="15229">MGSQTCSSLPEATQLIHGRAKTETSILLAVPCGCPLTLFTTRRNSSSVFTYMALKSRDWVILIMISPSPSSLPPTLPQYVMNEGPKPFICISRAISEVLSGARPIVPHIQVIVTSPSARMNLGYRQRPGKYSYILLSPH</sequence>
<name>A0A7J8G9Q9_ROUAE</name>
<reference evidence="1 2" key="1">
    <citation type="journal article" date="2020" name="Nature">
        <title>Six reference-quality genomes reveal evolution of bat adaptations.</title>
        <authorList>
            <person name="Jebb D."/>
            <person name="Huang Z."/>
            <person name="Pippel M."/>
            <person name="Hughes G.M."/>
            <person name="Lavrichenko K."/>
            <person name="Devanna P."/>
            <person name="Winkler S."/>
            <person name="Jermiin L.S."/>
            <person name="Skirmuntt E.C."/>
            <person name="Katzourakis A."/>
            <person name="Burkitt-Gray L."/>
            <person name="Ray D.A."/>
            <person name="Sullivan K.A.M."/>
            <person name="Roscito J.G."/>
            <person name="Kirilenko B.M."/>
            <person name="Davalos L.M."/>
            <person name="Corthals A.P."/>
            <person name="Power M.L."/>
            <person name="Jones G."/>
            <person name="Ransome R.D."/>
            <person name="Dechmann D.K.N."/>
            <person name="Locatelli A.G."/>
            <person name="Puechmaille S.J."/>
            <person name="Fedrigo O."/>
            <person name="Jarvis E.D."/>
            <person name="Hiller M."/>
            <person name="Vernes S.C."/>
            <person name="Myers E.W."/>
            <person name="Teeling E.C."/>
        </authorList>
    </citation>
    <scope>NUCLEOTIDE SEQUENCE [LARGE SCALE GENOMIC DNA]</scope>
    <source>
        <strain evidence="1">MRouAeg1</strain>
        <tissue evidence="1">Muscle</tissue>
    </source>
</reference>
<organism evidence="1 2">
    <name type="scientific">Rousettus aegyptiacus</name>
    <name type="common">Egyptian fruit bat</name>
    <name type="synonym">Pteropus aegyptiacus</name>
    <dbReference type="NCBI Taxonomy" id="9407"/>
    <lineage>
        <taxon>Eukaryota</taxon>
        <taxon>Metazoa</taxon>
        <taxon>Chordata</taxon>
        <taxon>Craniata</taxon>
        <taxon>Vertebrata</taxon>
        <taxon>Euteleostomi</taxon>
        <taxon>Mammalia</taxon>
        <taxon>Eutheria</taxon>
        <taxon>Laurasiatheria</taxon>
        <taxon>Chiroptera</taxon>
        <taxon>Yinpterochiroptera</taxon>
        <taxon>Pteropodoidea</taxon>
        <taxon>Pteropodidae</taxon>
        <taxon>Rousettinae</taxon>
        <taxon>Rousettus</taxon>
    </lineage>
</organism>
<evidence type="ECO:0000313" key="2">
    <source>
        <dbReference type="Proteomes" id="UP000593571"/>
    </source>
</evidence>
<dbReference type="Proteomes" id="UP000593571">
    <property type="component" value="Unassembled WGS sequence"/>
</dbReference>